<proteinExistence type="inferred from homology"/>
<accession>A0A0C3Q6B3</accession>
<keyword evidence="4" id="KW-1185">Reference proteome</keyword>
<organism evidence="3 4">
    <name type="scientific">Tulasnella calospora MUT 4182</name>
    <dbReference type="NCBI Taxonomy" id="1051891"/>
    <lineage>
        <taxon>Eukaryota</taxon>
        <taxon>Fungi</taxon>
        <taxon>Dikarya</taxon>
        <taxon>Basidiomycota</taxon>
        <taxon>Agaricomycotina</taxon>
        <taxon>Agaricomycetes</taxon>
        <taxon>Cantharellales</taxon>
        <taxon>Tulasnellaceae</taxon>
        <taxon>Tulasnella</taxon>
    </lineage>
</organism>
<reference evidence="3 4" key="1">
    <citation type="submission" date="2014-04" db="EMBL/GenBank/DDBJ databases">
        <authorList>
            <consortium name="DOE Joint Genome Institute"/>
            <person name="Kuo A."/>
            <person name="Girlanda M."/>
            <person name="Perotto S."/>
            <person name="Kohler A."/>
            <person name="Nagy L.G."/>
            <person name="Floudas D."/>
            <person name="Copeland A."/>
            <person name="Barry K.W."/>
            <person name="Cichocki N."/>
            <person name="Veneault-Fourrey C."/>
            <person name="LaButti K."/>
            <person name="Lindquist E.A."/>
            <person name="Lipzen A."/>
            <person name="Lundell T."/>
            <person name="Morin E."/>
            <person name="Murat C."/>
            <person name="Sun H."/>
            <person name="Tunlid A."/>
            <person name="Henrissat B."/>
            <person name="Grigoriev I.V."/>
            <person name="Hibbett D.S."/>
            <person name="Martin F."/>
            <person name="Nordberg H.P."/>
            <person name="Cantor M.N."/>
            <person name="Hua S.X."/>
        </authorList>
    </citation>
    <scope>NUCLEOTIDE SEQUENCE [LARGE SCALE GENOMIC DNA]</scope>
    <source>
        <strain evidence="3 4">MUT 4182</strain>
    </source>
</reference>
<dbReference type="Proteomes" id="UP000054248">
    <property type="component" value="Unassembled WGS sequence"/>
</dbReference>
<feature type="compositionally biased region" description="Basic residues" evidence="2">
    <location>
        <begin position="41"/>
        <end position="56"/>
    </location>
</feature>
<dbReference type="HOGENOM" id="CLU_106400_0_0_1"/>
<dbReference type="OrthoDB" id="270284at2759"/>
<reference evidence="4" key="2">
    <citation type="submission" date="2015-01" db="EMBL/GenBank/DDBJ databases">
        <title>Evolutionary Origins and Diversification of the Mycorrhizal Mutualists.</title>
        <authorList>
            <consortium name="DOE Joint Genome Institute"/>
            <consortium name="Mycorrhizal Genomics Consortium"/>
            <person name="Kohler A."/>
            <person name="Kuo A."/>
            <person name="Nagy L.G."/>
            <person name="Floudas D."/>
            <person name="Copeland A."/>
            <person name="Barry K.W."/>
            <person name="Cichocki N."/>
            <person name="Veneault-Fourrey C."/>
            <person name="LaButti K."/>
            <person name="Lindquist E.A."/>
            <person name="Lipzen A."/>
            <person name="Lundell T."/>
            <person name="Morin E."/>
            <person name="Murat C."/>
            <person name="Riley R."/>
            <person name="Ohm R."/>
            <person name="Sun H."/>
            <person name="Tunlid A."/>
            <person name="Henrissat B."/>
            <person name="Grigoriev I.V."/>
            <person name="Hibbett D.S."/>
            <person name="Martin F."/>
        </authorList>
    </citation>
    <scope>NUCLEOTIDE SEQUENCE [LARGE SCALE GENOMIC DNA]</scope>
    <source>
        <strain evidence="4">MUT 4182</strain>
    </source>
</reference>
<evidence type="ECO:0000256" key="1">
    <source>
        <dbReference type="ARBA" id="ARBA00034127"/>
    </source>
</evidence>
<dbReference type="PANTHER" id="PTHR13349:SF2">
    <property type="entry name" value="TRANSLATION MACHINERY-ASSOCIATED PROTEIN 16"/>
    <property type="match status" value="1"/>
</dbReference>
<gene>
    <name evidence="3" type="ORF">M407DRAFT_15348</name>
</gene>
<dbReference type="EMBL" id="KN823053">
    <property type="protein sequence ID" value="KIO24835.1"/>
    <property type="molecule type" value="Genomic_DNA"/>
</dbReference>
<dbReference type="AlphaFoldDB" id="A0A0C3Q6B3"/>
<sequence>MVGNPQSKVRATPSKGHSKPKPKEKLFHPQSRKAAQLERAHLRKHKLNSAKSKRGKVQNDRNDRFVFFHHALPSDVPALTLSETHGIIKDIWLHRHDVAIAEEAATRRKGEPKSSKEDKLLAVKEADEEEYRTGLEIPDLTDPMTVELFRKWEDGDPNYIPLLRMIRVSSADPDKILITQRGRREEELQAKAAKEAKAAAKAAAKDSNAMTVD</sequence>
<dbReference type="Gene3D" id="1.20.1440.170">
    <property type="entry name" value="Translation machinery-associated protein 16-like"/>
    <property type="match status" value="1"/>
</dbReference>
<protein>
    <recommendedName>
        <fullName evidence="5">Translation machinery-associated protein 16</fullName>
    </recommendedName>
</protein>
<evidence type="ECO:0000256" key="2">
    <source>
        <dbReference type="SAM" id="MobiDB-lite"/>
    </source>
</evidence>
<dbReference type="Pfam" id="PF11176">
    <property type="entry name" value="Tma16"/>
    <property type="match status" value="1"/>
</dbReference>
<comment type="similarity">
    <text evidence="1">Belongs to the TMA16 family.</text>
</comment>
<dbReference type="GO" id="GO:0005634">
    <property type="term" value="C:nucleus"/>
    <property type="evidence" value="ECO:0007669"/>
    <property type="project" value="TreeGrafter"/>
</dbReference>
<name>A0A0C3Q6B3_9AGAM</name>
<dbReference type="PANTHER" id="PTHR13349">
    <property type="entry name" value="TRANSLATION MACHINERY-ASSOCIATED PROTEIN 16"/>
    <property type="match status" value="1"/>
</dbReference>
<evidence type="ECO:0008006" key="5">
    <source>
        <dbReference type="Google" id="ProtNLM"/>
    </source>
</evidence>
<evidence type="ECO:0000313" key="3">
    <source>
        <dbReference type="EMBL" id="KIO24835.1"/>
    </source>
</evidence>
<feature type="region of interest" description="Disordered" evidence="2">
    <location>
        <begin position="1"/>
        <end position="58"/>
    </location>
</feature>
<dbReference type="InterPro" id="IPR021346">
    <property type="entry name" value="Tma16"/>
</dbReference>
<dbReference type="STRING" id="1051891.A0A0C3Q6B3"/>
<dbReference type="InterPro" id="IPR038356">
    <property type="entry name" value="Tma16_sf"/>
</dbReference>
<evidence type="ECO:0000313" key="4">
    <source>
        <dbReference type="Proteomes" id="UP000054248"/>
    </source>
</evidence>